<evidence type="ECO:0000259" key="1">
    <source>
        <dbReference type="Pfam" id="PF12146"/>
    </source>
</evidence>
<dbReference type="OrthoDB" id="10249433at2759"/>
<dbReference type="EMBL" id="JAEUBE010000183">
    <property type="protein sequence ID" value="KAH3667270.1"/>
    <property type="molecule type" value="Genomic_DNA"/>
</dbReference>
<reference evidence="2" key="1">
    <citation type="journal article" date="2021" name="Open Biol.">
        <title>Shared evolutionary footprints suggest mitochondrial oxidative damage underlies multiple complex I losses in fungi.</title>
        <authorList>
            <person name="Schikora-Tamarit M.A."/>
            <person name="Marcet-Houben M."/>
            <person name="Nosek J."/>
            <person name="Gabaldon T."/>
        </authorList>
    </citation>
    <scope>NUCLEOTIDE SEQUENCE</scope>
    <source>
        <strain evidence="2">CBS6075</strain>
    </source>
</reference>
<name>A0A9P8P936_9ASCO</name>
<dbReference type="Gene3D" id="3.40.50.1820">
    <property type="entry name" value="alpha/beta hydrolase"/>
    <property type="match status" value="1"/>
</dbReference>
<dbReference type="SUPFAM" id="SSF53474">
    <property type="entry name" value="alpha/beta-Hydrolases"/>
    <property type="match status" value="1"/>
</dbReference>
<reference evidence="2" key="2">
    <citation type="submission" date="2021-01" db="EMBL/GenBank/DDBJ databases">
        <authorList>
            <person name="Schikora-Tamarit M.A."/>
        </authorList>
    </citation>
    <scope>NUCLEOTIDE SEQUENCE</scope>
    <source>
        <strain evidence="2">CBS6075</strain>
    </source>
</reference>
<dbReference type="InterPro" id="IPR029058">
    <property type="entry name" value="AB_hydrolase_fold"/>
</dbReference>
<dbReference type="GeneID" id="70234886"/>
<evidence type="ECO:0000313" key="2">
    <source>
        <dbReference type="EMBL" id="KAH3667270.1"/>
    </source>
</evidence>
<sequence length="303" mass="34545">MEQLQCTFQEESVEFEHCVFPTYLYHHSGAYKGRVVIVHGYRDLHEFYFGLINVLTAGGYDVFFYFMRGEGTSKPASNSYASNDDSRVYKDMDFIIKRNLDQLQPAEKLNLFGHSLGGALVLCYAAIGTYKDRLRCVASCAPLIELAPETGVSLVEEWALRTVCHFVPPARYIRIKTPLRVEFLSTLPEIQQHILNRESTSQLRGTLVEARDFVLRGRRLLHQDFYSQISTELPVAIFHGDDDHINDCRASQKFIDGLQKIGNKHAQYHEFKDGRHELLAEFCSTDFFDGVLKFLDANSGAGQ</sequence>
<dbReference type="PANTHER" id="PTHR11614">
    <property type="entry name" value="PHOSPHOLIPASE-RELATED"/>
    <property type="match status" value="1"/>
</dbReference>
<keyword evidence="3" id="KW-1185">Reference proteome</keyword>
<organism evidence="2 3">
    <name type="scientific">Ogataea philodendri</name>
    <dbReference type="NCBI Taxonomy" id="1378263"/>
    <lineage>
        <taxon>Eukaryota</taxon>
        <taxon>Fungi</taxon>
        <taxon>Dikarya</taxon>
        <taxon>Ascomycota</taxon>
        <taxon>Saccharomycotina</taxon>
        <taxon>Pichiomycetes</taxon>
        <taxon>Pichiales</taxon>
        <taxon>Pichiaceae</taxon>
        <taxon>Ogataea</taxon>
    </lineage>
</organism>
<evidence type="ECO:0000313" key="3">
    <source>
        <dbReference type="Proteomes" id="UP000769157"/>
    </source>
</evidence>
<dbReference type="InterPro" id="IPR051044">
    <property type="entry name" value="MAG_DAG_Lipase"/>
</dbReference>
<proteinExistence type="predicted"/>
<dbReference type="Proteomes" id="UP000769157">
    <property type="component" value="Unassembled WGS sequence"/>
</dbReference>
<dbReference type="InterPro" id="IPR022742">
    <property type="entry name" value="Hydrolase_4"/>
</dbReference>
<protein>
    <recommendedName>
        <fullName evidence="1">Serine aminopeptidase S33 domain-containing protein</fullName>
    </recommendedName>
</protein>
<accession>A0A9P8P936</accession>
<gene>
    <name evidence="2" type="ORF">OGAPHI_002919</name>
</gene>
<dbReference type="AlphaFoldDB" id="A0A9P8P936"/>
<comment type="caution">
    <text evidence="2">The sequence shown here is derived from an EMBL/GenBank/DDBJ whole genome shotgun (WGS) entry which is preliminary data.</text>
</comment>
<feature type="domain" description="Serine aminopeptidase S33" evidence="1">
    <location>
        <begin position="32"/>
        <end position="281"/>
    </location>
</feature>
<dbReference type="Pfam" id="PF12146">
    <property type="entry name" value="Hydrolase_4"/>
    <property type="match status" value="1"/>
</dbReference>
<dbReference type="RefSeq" id="XP_046062082.1">
    <property type="nucleotide sequence ID" value="XM_046203842.1"/>
</dbReference>